<dbReference type="EMBL" id="GDRN01056021">
    <property type="protein sequence ID" value="JAI65884.1"/>
    <property type="molecule type" value="Transcribed_RNA"/>
</dbReference>
<evidence type="ECO:0000256" key="6">
    <source>
        <dbReference type="ARBA" id="ARBA00023274"/>
    </source>
</evidence>
<dbReference type="GO" id="GO:0006412">
    <property type="term" value="P:translation"/>
    <property type="evidence" value="ECO:0007669"/>
    <property type="project" value="InterPro"/>
</dbReference>
<dbReference type="Pfam" id="PF00444">
    <property type="entry name" value="Ribosomal_L36"/>
    <property type="match status" value="1"/>
</dbReference>
<evidence type="ECO:0000256" key="7">
    <source>
        <dbReference type="ARBA" id="ARBA00035239"/>
    </source>
</evidence>
<comment type="subcellular location">
    <subcellularLocation>
        <location evidence="1">Mitochondrion</location>
    </subcellularLocation>
</comment>
<dbReference type="EMBL" id="GDRN01056023">
    <property type="protein sequence ID" value="JAI65883.1"/>
    <property type="molecule type" value="Transcribed_RNA"/>
</dbReference>
<evidence type="ECO:0000256" key="8">
    <source>
        <dbReference type="ARBA" id="ARBA00035411"/>
    </source>
</evidence>
<dbReference type="AlphaFoldDB" id="A0A0P4WEU9"/>
<evidence type="ECO:0000256" key="3">
    <source>
        <dbReference type="ARBA" id="ARBA00022946"/>
    </source>
</evidence>
<dbReference type="GO" id="GO:0005762">
    <property type="term" value="C:mitochondrial large ribosomal subunit"/>
    <property type="evidence" value="ECO:0007669"/>
    <property type="project" value="TreeGrafter"/>
</dbReference>
<evidence type="ECO:0000256" key="4">
    <source>
        <dbReference type="ARBA" id="ARBA00022980"/>
    </source>
</evidence>
<reference evidence="9" key="1">
    <citation type="submission" date="2015-09" db="EMBL/GenBank/DDBJ databases">
        <title>Scylla olivacea transcriptome.</title>
        <authorList>
            <person name="Ikhwanuddin M."/>
        </authorList>
    </citation>
    <scope>NUCLEOTIDE SEQUENCE</scope>
</reference>
<dbReference type="PANTHER" id="PTHR46909">
    <property type="entry name" value="39S RIBOSOMAL PROTEIN L36, MITOCHONDRIAL"/>
    <property type="match status" value="1"/>
</dbReference>
<keyword evidence="5" id="KW-0496">Mitochondrion</keyword>
<evidence type="ECO:0000313" key="9">
    <source>
        <dbReference type="EMBL" id="JAI65884.1"/>
    </source>
</evidence>
<evidence type="ECO:0000256" key="5">
    <source>
        <dbReference type="ARBA" id="ARBA00023128"/>
    </source>
</evidence>
<keyword evidence="3" id="KW-0809">Transit peptide</keyword>
<dbReference type="InterPro" id="IPR000473">
    <property type="entry name" value="Ribosomal_bL36"/>
</dbReference>
<keyword evidence="6" id="KW-0687">Ribonucleoprotein</keyword>
<name>A0A0P4WEU9_SCYOL</name>
<evidence type="ECO:0000256" key="2">
    <source>
        <dbReference type="ARBA" id="ARBA00007645"/>
    </source>
</evidence>
<dbReference type="InterPro" id="IPR035977">
    <property type="entry name" value="Ribosomal_bL36_sp"/>
</dbReference>
<dbReference type="PANTHER" id="PTHR46909:SF1">
    <property type="entry name" value="LARGE RIBOSOMAL SUBUNIT PROTEIN BL36M"/>
    <property type="match status" value="1"/>
</dbReference>
<dbReference type="GO" id="GO:0003735">
    <property type="term" value="F:structural constituent of ribosome"/>
    <property type="evidence" value="ECO:0007669"/>
    <property type="project" value="InterPro"/>
</dbReference>
<dbReference type="SUPFAM" id="SSF57840">
    <property type="entry name" value="Ribosomal protein L36"/>
    <property type="match status" value="1"/>
</dbReference>
<accession>A0A0P4WEU9</accession>
<proteinExistence type="inferred from homology"/>
<protein>
    <recommendedName>
        <fullName evidence="7">Large ribosomal subunit protein bL36m</fullName>
    </recommendedName>
    <alternativeName>
        <fullName evidence="8">39S ribosomal protein L36, mitochondrial</fullName>
    </alternativeName>
</protein>
<dbReference type="InterPro" id="IPR052143">
    <property type="entry name" value="Mitoribosomal_bL36m"/>
</dbReference>
<comment type="similarity">
    <text evidence="2">Belongs to the bacterial ribosomal protein bL36 family.</text>
</comment>
<organism evidence="9">
    <name type="scientific">Scylla olivacea</name>
    <name type="common">Orange mud crab</name>
    <name type="synonym">Cancer olivacea</name>
    <dbReference type="NCBI Taxonomy" id="85551"/>
    <lineage>
        <taxon>Eukaryota</taxon>
        <taxon>Metazoa</taxon>
        <taxon>Ecdysozoa</taxon>
        <taxon>Arthropoda</taxon>
        <taxon>Crustacea</taxon>
        <taxon>Multicrustacea</taxon>
        <taxon>Malacostraca</taxon>
        <taxon>Eumalacostraca</taxon>
        <taxon>Eucarida</taxon>
        <taxon>Decapoda</taxon>
        <taxon>Pleocyemata</taxon>
        <taxon>Brachyura</taxon>
        <taxon>Eubrachyura</taxon>
        <taxon>Portunoidea</taxon>
        <taxon>Portunidae</taxon>
        <taxon>Portuninae</taxon>
        <taxon>Scylla</taxon>
    </lineage>
</organism>
<evidence type="ECO:0000256" key="1">
    <source>
        <dbReference type="ARBA" id="ARBA00004173"/>
    </source>
</evidence>
<keyword evidence="4" id="KW-0689">Ribosomal protein</keyword>
<sequence>MNFLSLLCRGAPAISRIIPSLEQAGYAFRPLSSLAGQHTFQQAGHIFRSLSSLTGQHTLLQPTTPSLVQVSGMKQKVALRRRCKDCMFVSIRGRLHVLCKAKPRHNQRAIQKKEKNTWILSHATQSIKRPW</sequence>